<dbReference type="PANTHER" id="PTHR43877">
    <property type="entry name" value="AMINOALKYLPHOSPHONATE N-ACETYLTRANSFERASE-RELATED-RELATED"/>
    <property type="match status" value="1"/>
</dbReference>
<protein>
    <submittedName>
        <fullName evidence="4">GNAT family N-acetyltransferase</fullName>
        <ecNumber evidence="4">2.3.-.-</ecNumber>
    </submittedName>
</protein>
<sequence>MEPVFRRAETRDLTVIIAMLADDVLGAGREDSSVPLNKAYLDAFAAIERDDNQFLLVVECDGEVAGCLQLSFILGLSRLGMWRGQVESVRIAAAFRGQGLGEKMLQWVIEACREKGCGLVQLHTDVARKDAIRFYEKLGFKASHAGMKLAL</sequence>
<dbReference type="InterPro" id="IPR000182">
    <property type="entry name" value="GNAT_dom"/>
</dbReference>
<evidence type="ECO:0000256" key="2">
    <source>
        <dbReference type="ARBA" id="ARBA00023315"/>
    </source>
</evidence>
<keyword evidence="5" id="KW-1185">Reference proteome</keyword>
<dbReference type="EC" id="2.3.-.-" evidence="4"/>
<dbReference type="EMBL" id="JBHTMA010000040">
    <property type="protein sequence ID" value="MFD1229132.1"/>
    <property type="molecule type" value="Genomic_DNA"/>
</dbReference>
<keyword evidence="1 4" id="KW-0808">Transferase</keyword>
<organism evidence="4 5">
    <name type="scientific">Pseudochrobactrum kiredjianiae</name>
    <dbReference type="NCBI Taxonomy" id="386305"/>
    <lineage>
        <taxon>Bacteria</taxon>
        <taxon>Pseudomonadati</taxon>
        <taxon>Pseudomonadota</taxon>
        <taxon>Alphaproteobacteria</taxon>
        <taxon>Hyphomicrobiales</taxon>
        <taxon>Brucellaceae</taxon>
        <taxon>Pseudochrobactrum</taxon>
    </lineage>
</organism>
<evidence type="ECO:0000256" key="1">
    <source>
        <dbReference type="ARBA" id="ARBA00022679"/>
    </source>
</evidence>
<evidence type="ECO:0000313" key="5">
    <source>
        <dbReference type="Proteomes" id="UP001597263"/>
    </source>
</evidence>
<accession>A0ABW3V942</accession>
<proteinExistence type="predicted"/>
<gene>
    <name evidence="4" type="ORF">ACFQ35_18465</name>
</gene>
<comment type="caution">
    <text evidence="4">The sequence shown here is derived from an EMBL/GenBank/DDBJ whole genome shotgun (WGS) entry which is preliminary data.</text>
</comment>
<dbReference type="PANTHER" id="PTHR43877:SF2">
    <property type="entry name" value="AMINOALKYLPHOSPHONATE N-ACETYLTRANSFERASE-RELATED"/>
    <property type="match status" value="1"/>
</dbReference>
<evidence type="ECO:0000313" key="4">
    <source>
        <dbReference type="EMBL" id="MFD1229132.1"/>
    </source>
</evidence>
<keyword evidence="2 4" id="KW-0012">Acyltransferase</keyword>
<dbReference type="Gene3D" id="3.40.630.30">
    <property type="match status" value="1"/>
</dbReference>
<dbReference type="CDD" id="cd04301">
    <property type="entry name" value="NAT_SF"/>
    <property type="match status" value="1"/>
</dbReference>
<feature type="domain" description="N-acetyltransferase" evidence="3">
    <location>
        <begin position="3"/>
        <end position="151"/>
    </location>
</feature>
<dbReference type="InterPro" id="IPR016181">
    <property type="entry name" value="Acyl_CoA_acyltransferase"/>
</dbReference>
<dbReference type="RefSeq" id="WP_289387130.1">
    <property type="nucleotide sequence ID" value="NZ_JAUCBM010000004.1"/>
</dbReference>
<dbReference type="InterPro" id="IPR050832">
    <property type="entry name" value="Bact_Acetyltransf"/>
</dbReference>
<reference evidence="5" key="1">
    <citation type="journal article" date="2019" name="Int. J. Syst. Evol. Microbiol.">
        <title>The Global Catalogue of Microorganisms (GCM) 10K type strain sequencing project: providing services to taxonomists for standard genome sequencing and annotation.</title>
        <authorList>
            <consortium name="The Broad Institute Genomics Platform"/>
            <consortium name="The Broad Institute Genome Sequencing Center for Infectious Disease"/>
            <person name="Wu L."/>
            <person name="Ma J."/>
        </authorList>
    </citation>
    <scope>NUCLEOTIDE SEQUENCE [LARGE SCALE GENOMIC DNA]</scope>
    <source>
        <strain evidence="5">CCUG 49584</strain>
    </source>
</reference>
<dbReference type="Pfam" id="PF00583">
    <property type="entry name" value="Acetyltransf_1"/>
    <property type="match status" value="1"/>
</dbReference>
<evidence type="ECO:0000259" key="3">
    <source>
        <dbReference type="PROSITE" id="PS51186"/>
    </source>
</evidence>
<dbReference type="GO" id="GO:0016746">
    <property type="term" value="F:acyltransferase activity"/>
    <property type="evidence" value="ECO:0007669"/>
    <property type="project" value="UniProtKB-KW"/>
</dbReference>
<name>A0ABW3V942_9HYPH</name>
<dbReference type="PROSITE" id="PS51186">
    <property type="entry name" value="GNAT"/>
    <property type="match status" value="1"/>
</dbReference>
<dbReference type="SUPFAM" id="SSF55729">
    <property type="entry name" value="Acyl-CoA N-acyltransferases (Nat)"/>
    <property type="match status" value="1"/>
</dbReference>
<dbReference type="Proteomes" id="UP001597263">
    <property type="component" value="Unassembled WGS sequence"/>
</dbReference>